<sequence>MSGSIPAAKRRQIRRGVFHRQRLLAVRLSRHTHHTTYAPTARSYSGEARRRFIRQNRELAKANFSQSLRIRSLELEVSRLLSDNLRIRNLELEVSRLLSDNLRIRNLELEVSRLLSDNLELREKAFRLESDLRPEKRDLGQAKRQVSGHVVQRIKQELQAKLAELSRLVSGLDDPARPQDGEIAQMPSERPPPGGPQDGVPAKMPYERPPLDGQYEDKHYPSRTLGADEIQAIPGIEQTEHFQQPAKETFRLAAAS</sequence>
<protein>
    <submittedName>
        <fullName evidence="11">Shugoshin C terminus</fullName>
    </submittedName>
</protein>
<reference evidence="11 12" key="2">
    <citation type="journal article" date="2021" name="Curr. Genet.">
        <title>Genetic response to nitrogen starvation in the aggressive Eucalyptus foliar pathogen Teratosphaeria destructans.</title>
        <authorList>
            <person name="Havenga M."/>
            <person name="Wingfield B.D."/>
            <person name="Wingfield M.J."/>
            <person name="Dreyer L.L."/>
            <person name="Roets F."/>
            <person name="Aylward J."/>
        </authorList>
    </citation>
    <scope>NUCLEOTIDE SEQUENCE [LARGE SCALE GENOMIC DNA]</scope>
    <source>
        <strain evidence="11">CMW44962</strain>
    </source>
</reference>
<dbReference type="GO" id="GO:0000775">
    <property type="term" value="C:chromosome, centromeric region"/>
    <property type="evidence" value="ECO:0007669"/>
    <property type="project" value="UniProtKB-SubCell"/>
</dbReference>
<reference evidence="11 12" key="1">
    <citation type="journal article" date="2018" name="IMA Fungus">
        <title>IMA Genome-F 10: Nine draft genome sequences of Claviceps purpurea s.lat., including C. arundinis, C. humidiphila, and C. cf. spartinae, pseudomolecules for the pitch canker pathogen Fusarium circinatum, draft genome of Davidsoniella eucalypti, Grosmannia galeiformis, Quambalaria eucalypti, and Teratosphaeria destructans.</title>
        <authorList>
            <person name="Wingfield B.D."/>
            <person name="Liu M."/>
            <person name="Nguyen H.D."/>
            <person name="Lane F.A."/>
            <person name="Morgan S.W."/>
            <person name="De Vos L."/>
            <person name="Wilken P.M."/>
            <person name="Duong T.A."/>
            <person name="Aylward J."/>
            <person name="Coetzee M.P."/>
            <person name="Dadej K."/>
            <person name="De Beer Z.W."/>
            <person name="Findlay W."/>
            <person name="Havenga M."/>
            <person name="Kolarik M."/>
            <person name="Menzies J.G."/>
            <person name="Naidoo K."/>
            <person name="Pochopski O."/>
            <person name="Shoukouhi P."/>
            <person name="Santana Q.C."/>
            <person name="Seifert K.A."/>
            <person name="Soal N."/>
            <person name="Steenkamp E.T."/>
            <person name="Tatham C.T."/>
            <person name="van der Nest M.A."/>
            <person name="Wingfield M.J."/>
        </authorList>
    </citation>
    <scope>NUCLEOTIDE SEQUENCE [LARGE SCALE GENOMIC DNA]</scope>
    <source>
        <strain evidence="11">CMW44962</strain>
    </source>
</reference>
<evidence type="ECO:0000256" key="7">
    <source>
        <dbReference type="ARBA" id="ARBA00023306"/>
    </source>
</evidence>
<dbReference type="GO" id="GO:0051301">
    <property type="term" value="P:cell division"/>
    <property type="evidence" value="ECO:0007669"/>
    <property type="project" value="UniProtKB-KW"/>
</dbReference>
<evidence type="ECO:0000313" key="11">
    <source>
        <dbReference type="EMBL" id="KAH9827062.1"/>
    </source>
</evidence>
<dbReference type="EMBL" id="RIBY02001918">
    <property type="protein sequence ID" value="KAH9827062.1"/>
    <property type="molecule type" value="Genomic_DNA"/>
</dbReference>
<evidence type="ECO:0000256" key="6">
    <source>
        <dbReference type="ARBA" id="ARBA00023054"/>
    </source>
</evidence>
<keyword evidence="5" id="KW-0159">Chromosome partition</keyword>
<keyword evidence="8" id="KW-0137">Centromere</keyword>
<keyword evidence="3" id="KW-0158">Chromosome</keyword>
<dbReference type="InterPro" id="IPR011516">
    <property type="entry name" value="Shugoshin_N"/>
</dbReference>
<keyword evidence="12" id="KW-1185">Reference proteome</keyword>
<keyword evidence="4" id="KW-0132">Cell division</keyword>
<comment type="subcellular location">
    <subcellularLocation>
        <location evidence="1">Chromosome</location>
        <location evidence="1">Centromere</location>
    </subcellularLocation>
</comment>
<evidence type="ECO:0000256" key="8">
    <source>
        <dbReference type="ARBA" id="ARBA00023328"/>
    </source>
</evidence>
<dbReference type="AlphaFoldDB" id="A0A9W7W1Q8"/>
<keyword evidence="7" id="KW-0131">Cell cycle</keyword>
<dbReference type="GO" id="GO:0007059">
    <property type="term" value="P:chromosome segregation"/>
    <property type="evidence" value="ECO:0007669"/>
    <property type="project" value="UniProtKB-KW"/>
</dbReference>
<evidence type="ECO:0000259" key="10">
    <source>
        <dbReference type="Pfam" id="PF07558"/>
    </source>
</evidence>
<dbReference type="Pfam" id="PF07558">
    <property type="entry name" value="Shugoshin_N"/>
    <property type="match status" value="1"/>
</dbReference>
<evidence type="ECO:0000256" key="5">
    <source>
        <dbReference type="ARBA" id="ARBA00022829"/>
    </source>
</evidence>
<gene>
    <name evidence="11" type="ORF">Tdes44962_MAKER09853</name>
</gene>
<keyword evidence="6" id="KW-0175">Coiled coil</keyword>
<evidence type="ECO:0000256" key="9">
    <source>
        <dbReference type="SAM" id="MobiDB-lite"/>
    </source>
</evidence>
<comment type="similarity">
    <text evidence="2">Belongs to the shugoshin family.</text>
</comment>
<evidence type="ECO:0000256" key="2">
    <source>
        <dbReference type="ARBA" id="ARBA00010845"/>
    </source>
</evidence>
<dbReference type="OrthoDB" id="5394106at2759"/>
<evidence type="ECO:0000256" key="4">
    <source>
        <dbReference type="ARBA" id="ARBA00022618"/>
    </source>
</evidence>
<evidence type="ECO:0000256" key="1">
    <source>
        <dbReference type="ARBA" id="ARBA00004584"/>
    </source>
</evidence>
<proteinExistence type="inferred from homology"/>
<organism evidence="11 12">
    <name type="scientific">Teratosphaeria destructans</name>
    <dbReference type="NCBI Taxonomy" id="418781"/>
    <lineage>
        <taxon>Eukaryota</taxon>
        <taxon>Fungi</taxon>
        <taxon>Dikarya</taxon>
        <taxon>Ascomycota</taxon>
        <taxon>Pezizomycotina</taxon>
        <taxon>Dothideomycetes</taxon>
        <taxon>Dothideomycetidae</taxon>
        <taxon>Mycosphaerellales</taxon>
        <taxon>Teratosphaeriaceae</taxon>
        <taxon>Teratosphaeria</taxon>
    </lineage>
</organism>
<evidence type="ECO:0000313" key="12">
    <source>
        <dbReference type="Proteomes" id="UP001138500"/>
    </source>
</evidence>
<feature type="compositionally biased region" description="Basic and acidic residues" evidence="9">
    <location>
        <begin position="205"/>
        <end position="220"/>
    </location>
</feature>
<dbReference type="Proteomes" id="UP001138500">
    <property type="component" value="Unassembled WGS sequence"/>
</dbReference>
<evidence type="ECO:0000256" key="3">
    <source>
        <dbReference type="ARBA" id="ARBA00022454"/>
    </source>
</evidence>
<accession>A0A9W7W1Q8</accession>
<feature type="domain" description="Shugoshin N-terminal coiled-coil" evidence="10">
    <location>
        <begin position="49"/>
        <end position="85"/>
    </location>
</feature>
<comment type="caution">
    <text evidence="11">The sequence shown here is derived from an EMBL/GenBank/DDBJ whole genome shotgun (WGS) entry which is preliminary data.</text>
</comment>
<name>A0A9W7W1Q8_9PEZI</name>
<feature type="region of interest" description="Disordered" evidence="9">
    <location>
        <begin position="171"/>
        <end position="220"/>
    </location>
</feature>